<dbReference type="Gene3D" id="3.30.559.30">
    <property type="entry name" value="Nonribosomal peptide synthetase, condensation domain"/>
    <property type="match status" value="1"/>
</dbReference>
<evidence type="ECO:0000259" key="2">
    <source>
        <dbReference type="Pfam" id="PF00668"/>
    </source>
</evidence>
<keyword evidence="4" id="KW-1185">Reference proteome</keyword>
<feature type="domain" description="Condensation" evidence="2">
    <location>
        <begin position="25"/>
        <end position="278"/>
    </location>
</feature>
<dbReference type="PANTHER" id="PTHR45398:SF1">
    <property type="entry name" value="ENZYME, PUTATIVE (JCVI)-RELATED"/>
    <property type="match status" value="1"/>
</dbReference>
<gene>
    <name evidence="3" type="ORF">NP777_45380</name>
</gene>
<name>A0ABT1VEB0_9ACTN</name>
<dbReference type="InterPro" id="IPR001242">
    <property type="entry name" value="Condensation_dom"/>
</dbReference>
<protein>
    <submittedName>
        <fullName evidence="3">Condensation domain-containing protein</fullName>
    </submittedName>
</protein>
<dbReference type="InterPro" id="IPR010060">
    <property type="entry name" value="NRPS_synth"/>
</dbReference>
<comment type="caution">
    <text evidence="3">The sequence shown here is derived from an EMBL/GenBank/DDBJ whole genome shotgun (WGS) entry which is preliminary data.</text>
</comment>
<feature type="region of interest" description="Disordered" evidence="1">
    <location>
        <begin position="273"/>
        <end position="305"/>
    </location>
</feature>
<dbReference type="InterPro" id="IPR023213">
    <property type="entry name" value="CAT-like_dom_sf"/>
</dbReference>
<dbReference type="RefSeq" id="WP_256656058.1">
    <property type="nucleotide sequence ID" value="NZ_JANIAA010000073.1"/>
</dbReference>
<dbReference type="PANTHER" id="PTHR45398">
    <property type="match status" value="1"/>
</dbReference>
<feature type="non-terminal residue" evidence="3">
    <location>
        <position position="1"/>
    </location>
</feature>
<dbReference type="Gene3D" id="3.30.559.10">
    <property type="entry name" value="Chloramphenicol acetyltransferase-like domain"/>
    <property type="match status" value="1"/>
</dbReference>
<dbReference type="SUPFAM" id="SSF52777">
    <property type="entry name" value="CoA-dependent acyltransferases"/>
    <property type="match status" value="2"/>
</dbReference>
<evidence type="ECO:0000256" key="1">
    <source>
        <dbReference type="SAM" id="MobiDB-lite"/>
    </source>
</evidence>
<proteinExistence type="predicted"/>
<dbReference type="NCBIfam" id="TIGR01720">
    <property type="entry name" value="NRPS-para261"/>
    <property type="match status" value="1"/>
</dbReference>
<sequence>DRLDPRAGVMLQVIWFDLGPDTPGRLLLTVHHLVVDGVSWRVLVPDLAEAYSELAAGREVVLEPVPTSFRHWARALRTEATGQQRLAELPTWTQLLDGQDPLLTSRPVDPERDLGATVRQLSVKVSTEVTSALLTSVPTAFHAGVDDVLLTGLTAALAEWRRRRGQDTAGVLLDIEGHGRVPLAEGVDLTRTVGWFTSSYPVRLDIGVVDVMELRSGGAAAGRAIKRVKEQLRAVPGDGLGHGLLRHLNPETAPALAALPTAQIGFNYLGRFPGHQNQGSQGQQPAEQHAWQTAGDGGRGGGTNDRIPVMHALEVMGVVHDLSDGPRLTLIVSWPSELLTESAARSLLDGWAAMLTGLAMHTTDVDGDTDIGGHTPSDFPLVDISQSELDEFEATAQQMDEGA</sequence>
<dbReference type="Proteomes" id="UP001204746">
    <property type="component" value="Unassembled WGS sequence"/>
</dbReference>
<feature type="compositionally biased region" description="Polar residues" evidence="1">
    <location>
        <begin position="275"/>
        <end position="286"/>
    </location>
</feature>
<accession>A0ABT1VEB0</accession>
<dbReference type="EMBL" id="JANIAA010000073">
    <property type="protein sequence ID" value="MCQ8195328.1"/>
    <property type="molecule type" value="Genomic_DNA"/>
</dbReference>
<organism evidence="3 4">
    <name type="scientific">Streptomyces rugosispiralis</name>
    <dbReference type="NCBI Taxonomy" id="2967341"/>
    <lineage>
        <taxon>Bacteria</taxon>
        <taxon>Bacillati</taxon>
        <taxon>Actinomycetota</taxon>
        <taxon>Actinomycetes</taxon>
        <taxon>Kitasatosporales</taxon>
        <taxon>Streptomycetaceae</taxon>
        <taxon>Streptomyces</taxon>
    </lineage>
</organism>
<dbReference type="Pfam" id="PF00668">
    <property type="entry name" value="Condensation"/>
    <property type="match status" value="1"/>
</dbReference>
<reference evidence="3 4" key="1">
    <citation type="submission" date="2022-07" db="EMBL/GenBank/DDBJ databases">
        <authorList>
            <person name="Phongsopitanun W."/>
            <person name="Tanasupawat S."/>
        </authorList>
    </citation>
    <scope>NUCLEOTIDE SEQUENCE [LARGE SCALE GENOMIC DNA]</scope>
    <source>
        <strain evidence="3 4">RCU-064</strain>
    </source>
</reference>
<evidence type="ECO:0000313" key="4">
    <source>
        <dbReference type="Proteomes" id="UP001204746"/>
    </source>
</evidence>
<evidence type="ECO:0000313" key="3">
    <source>
        <dbReference type="EMBL" id="MCQ8195328.1"/>
    </source>
</evidence>